<dbReference type="EMBL" id="BQNB010011923">
    <property type="protein sequence ID" value="GJS96922.1"/>
    <property type="molecule type" value="Genomic_DNA"/>
</dbReference>
<keyword evidence="2" id="KW-1185">Reference proteome</keyword>
<accession>A0ABQ5A6M5</accession>
<proteinExistence type="predicted"/>
<evidence type="ECO:0000313" key="2">
    <source>
        <dbReference type="Proteomes" id="UP001151760"/>
    </source>
</evidence>
<protein>
    <submittedName>
        <fullName evidence="1">Uncharacterized protein</fullName>
    </submittedName>
</protein>
<name>A0ABQ5A6M5_9ASTR</name>
<reference evidence="1" key="2">
    <citation type="submission" date="2022-01" db="EMBL/GenBank/DDBJ databases">
        <authorList>
            <person name="Yamashiro T."/>
            <person name="Shiraishi A."/>
            <person name="Satake H."/>
            <person name="Nakayama K."/>
        </authorList>
    </citation>
    <scope>NUCLEOTIDE SEQUENCE</scope>
</reference>
<organism evidence="1 2">
    <name type="scientific">Tanacetum coccineum</name>
    <dbReference type="NCBI Taxonomy" id="301880"/>
    <lineage>
        <taxon>Eukaryota</taxon>
        <taxon>Viridiplantae</taxon>
        <taxon>Streptophyta</taxon>
        <taxon>Embryophyta</taxon>
        <taxon>Tracheophyta</taxon>
        <taxon>Spermatophyta</taxon>
        <taxon>Magnoliopsida</taxon>
        <taxon>eudicotyledons</taxon>
        <taxon>Gunneridae</taxon>
        <taxon>Pentapetalae</taxon>
        <taxon>asterids</taxon>
        <taxon>campanulids</taxon>
        <taxon>Asterales</taxon>
        <taxon>Asteraceae</taxon>
        <taxon>Asteroideae</taxon>
        <taxon>Anthemideae</taxon>
        <taxon>Anthemidinae</taxon>
        <taxon>Tanacetum</taxon>
    </lineage>
</organism>
<reference evidence="1" key="1">
    <citation type="journal article" date="2022" name="Int. J. Mol. Sci.">
        <title>Draft Genome of Tanacetum Coccineum: Genomic Comparison of Closely Related Tanacetum-Family Plants.</title>
        <authorList>
            <person name="Yamashiro T."/>
            <person name="Shiraishi A."/>
            <person name="Nakayama K."/>
            <person name="Satake H."/>
        </authorList>
    </citation>
    <scope>NUCLEOTIDE SEQUENCE</scope>
</reference>
<sequence>MDELEYFFEEVYKETTEKLDWNNPEGQQYPHDLRKPLPLIPNFGWSVNAITVCITSSTTTLAYLCLGYACDVYYNVEPLHVNVRFRSVRMANGLINTLDWNHRSLEPDVMLFHQREARLFNMVPFAFKHRTNRLILLVLGKMTNLECLEESSSF</sequence>
<dbReference type="Proteomes" id="UP001151760">
    <property type="component" value="Unassembled WGS sequence"/>
</dbReference>
<comment type="caution">
    <text evidence="1">The sequence shown here is derived from an EMBL/GenBank/DDBJ whole genome shotgun (WGS) entry which is preliminary data.</text>
</comment>
<evidence type="ECO:0000313" key="1">
    <source>
        <dbReference type="EMBL" id="GJS96922.1"/>
    </source>
</evidence>
<gene>
    <name evidence="1" type="ORF">Tco_0803890</name>
</gene>